<name>A0A3N9U9K0_9BACI</name>
<gene>
    <name evidence="1" type="ORF">EBB45_17255</name>
</gene>
<dbReference type="AlphaFoldDB" id="A0A3N9U9K0"/>
<evidence type="ECO:0000313" key="1">
    <source>
        <dbReference type="EMBL" id="RQW73299.1"/>
    </source>
</evidence>
<dbReference type="EMBL" id="RRCT01000023">
    <property type="protein sequence ID" value="RQW73299.1"/>
    <property type="molecule type" value="Genomic_DNA"/>
</dbReference>
<comment type="caution">
    <text evidence="1">The sequence shown here is derived from an EMBL/GenBank/DDBJ whole genome shotgun (WGS) entry which is preliminary data.</text>
</comment>
<proteinExistence type="predicted"/>
<evidence type="ECO:0000313" key="2">
    <source>
        <dbReference type="Proteomes" id="UP000274033"/>
    </source>
</evidence>
<dbReference type="InterPro" id="IPR009229">
    <property type="entry name" value="AgrD"/>
</dbReference>
<organism evidence="1 2">
    <name type="scientific">Lysinibacillus composti</name>
    <dbReference type="NCBI Taxonomy" id="720633"/>
    <lineage>
        <taxon>Bacteria</taxon>
        <taxon>Bacillati</taxon>
        <taxon>Bacillota</taxon>
        <taxon>Bacilli</taxon>
        <taxon>Bacillales</taxon>
        <taxon>Bacillaceae</taxon>
        <taxon>Lysinibacillus</taxon>
    </lineage>
</organism>
<sequence length="62" mass="7116">MFQMNKEKKMNWFNVKFHASKIAAALVAVGSTATVMSCTIWFHEKKVPEQLLNNNPFADDKE</sequence>
<dbReference type="Proteomes" id="UP000274033">
    <property type="component" value="Unassembled WGS sequence"/>
</dbReference>
<reference evidence="1 2" key="1">
    <citation type="journal article" date="2013" name="J. Microbiol.">
        <title>Lysinibacillus chungkukjangi sp. nov., isolated from Chungkukjang, Korean fermented soybean food.</title>
        <authorList>
            <person name="Kim S.J."/>
            <person name="Jang Y.H."/>
            <person name="Hamada M."/>
            <person name="Ahn J.H."/>
            <person name="Weon H.Y."/>
            <person name="Suzuki K."/>
            <person name="Whang K.S."/>
            <person name="Kwon S.W."/>
        </authorList>
    </citation>
    <scope>NUCLEOTIDE SEQUENCE [LARGE SCALE GENOMIC DNA]</scope>
    <source>
        <strain evidence="1 2">MCCC 1A12701</strain>
    </source>
</reference>
<dbReference type="NCBIfam" id="TIGR04223">
    <property type="entry name" value="quorum_AgrD"/>
    <property type="match status" value="1"/>
</dbReference>
<keyword evidence="2" id="KW-1185">Reference proteome</keyword>
<protein>
    <submittedName>
        <fullName evidence="1">Cyclic lactone autoinducer peptide</fullName>
    </submittedName>
</protein>
<accession>A0A3N9U9K0</accession>